<keyword evidence="3" id="KW-0804">Transcription</keyword>
<dbReference type="InterPro" id="IPR018060">
    <property type="entry name" value="HTH_AraC"/>
</dbReference>
<name>A0A6J4KD75_9GAMM</name>
<sequence>MIRFIAPPPDLKDWTDGAVVVRPPAGVSQTRFPPMLSSMITLRLGGQVLDELGRLLPAATFHGLSNRARSFHNVGEVFALGLILTPEAGPSVVDHGWGPRDVAGAILEAPAVLGPAWHSTEAEIVQADNDDARVHALFRFLSARATDPQRRAMHARLRRLGCQTIGLRLAQSRTASRTLERRFAREFGISPHRFAVLQRLRACLVGLINGADGPRLALEHGYYDQSHLARDFRRFVGRTPGSVRQLPAMQLDQDWPIGVAAMDGYPT</sequence>
<dbReference type="PROSITE" id="PS01124">
    <property type="entry name" value="HTH_ARAC_FAMILY_2"/>
    <property type="match status" value="1"/>
</dbReference>
<keyword evidence="2" id="KW-0238">DNA-binding</keyword>
<dbReference type="PANTHER" id="PTHR46796:SF13">
    <property type="entry name" value="HTH-TYPE TRANSCRIPTIONAL ACTIVATOR RHAS"/>
    <property type="match status" value="1"/>
</dbReference>
<feature type="domain" description="HTH araC/xylS-type" evidence="4">
    <location>
        <begin position="177"/>
        <end position="246"/>
    </location>
</feature>
<proteinExistence type="predicted"/>
<dbReference type="AlphaFoldDB" id="A0A6J4KD75"/>
<dbReference type="SUPFAM" id="SSF46689">
    <property type="entry name" value="Homeodomain-like"/>
    <property type="match status" value="1"/>
</dbReference>
<dbReference type="GO" id="GO:0043565">
    <property type="term" value="F:sequence-specific DNA binding"/>
    <property type="evidence" value="ECO:0007669"/>
    <property type="project" value="InterPro"/>
</dbReference>
<protein>
    <recommendedName>
        <fullName evidence="4">HTH araC/xylS-type domain-containing protein</fullName>
    </recommendedName>
</protein>
<dbReference type="Gene3D" id="1.10.10.60">
    <property type="entry name" value="Homeodomain-like"/>
    <property type="match status" value="1"/>
</dbReference>
<dbReference type="InterPro" id="IPR009057">
    <property type="entry name" value="Homeodomain-like_sf"/>
</dbReference>
<reference evidence="5" key="1">
    <citation type="submission" date="2020-02" db="EMBL/GenBank/DDBJ databases">
        <authorList>
            <person name="Meier V. D."/>
        </authorList>
    </citation>
    <scope>NUCLEOTIDE SEQUENCE</scope>
    <source>
        <strain evidence="5">AVDCRST_MAG71</strain>
    </source>
</reference>
<dbReference type="EMBL" id="CADCUA010000052">
    <property type="protein sequence ID" value="CAA9302714.1"/>
    <property type="molecule type" value="Genomic_DNA"/>
</dbReference>
<evidence type="ECO:0000313" key="5">
    <source>
        <dbReference type="EMBL" id="CAA9302714.1"/>
    </source>
</evidence>
<evidence type="ECO:0000256" key="2">
    <source>
        <dbReference type="ARBA" id="ARBA00023125"/>
    </source>
</evidence>
<keyword evidence="1" id="KW-0805">Transcription regulation</keyword>
<evidence type="ECO:0000259" key="4">
    <source>
        <dbReference type="PROSITE" id="PS01124"/>
    </source>
</evidence>
<dbReference type="SMART" id="SM00342">
    <property type="entry name" value="HTH_ARAC"/>
    <property type="match status" value="1"/>
</dbReference>
<evidence type="ECO:0000256" key="1">
    <source>
        <dbReference type="ARBA" id="ARBA00023015"/>
    </source>
</evidence>
<organism evidence="5">
    <name type="scientific">uncultured Lysobacter sp</name>
    <dbReference type="NCBI Taxonomy" id="271060"/>
    <lineage>
        <taxon>Bacteria</taxon>
        <taxon>Pseudomonadati</taxon>
        <taxon>Pseudomonadota</taxon>
        <taxon>Gammaproteobacteria</taxon>
        <taxon>Lysobacterales</taxon>
        <taxon>Lysobacteraceae</taxon>
        <taxon>Lysobacter</taxon>
        <taxon>environmental samples</taxon>
    </lineage>
</organism>
<dbReference type="GO" id="GO:0003700">
    <property type="term" value="F:DNA-binding transcription factor activity"/>
    <property type="evidence" value="ECO:0007669"/>
    <property type="project" value="InterPro"/>
</dbReference>
<gene>
    <name evidence="5" type="ORF">AVDCRST_MAG71-190</name>
</gene>
<dbReference type="InterPro" id="IPR050204">
    <property type="entry name" value="AraC_XylS_family_regulators"/>
</dbReference>
<evidence type="ECO:0000256" key="3">
    <source>
        <dbReference type="ARBA" id="ARBA00023163"/>
    </source>
</evidence>
<dbReference type="Pfam" id="PF12833">
    <property type="entry name" value="HTH_18"/>
    <property type="match status" value="1"/>
</dbReference>
<accession>A0A6J4KD75</accession>
<dbReference type="PANTHER" id="PTHR46796">
    <property type="entry name" value="HTH-TYPE TRANSCRIPTIONAL ACTIVATOR RHAS-RELATED"/>
    <property type="match status" value="1"/>
</dbReference>